<gene>
    <name evidence="2" type="ORF">G3M48_000661</name>
</gene>
<sequence>MFFLRAILDILFLSRFEFYFIKRSRISSLQHSPPRSPTSAPSPLPRKRDIRTMISSSPEYAMQVHIEFAFQLLHAILTPHRTKPGVRPLSRKRDKPLRTYGKRSTATPEPRSEPPAKRARTACTVLDDKNIKPLGFIVPEDHVPTVVSFFKAKPQSTAEQGQAKQSLSKPGLMPSAKRSILNYFRPTAHLMPIEPGKANNLPGAGPVEEQTDRPVARPKRRLLRIRLNQSLDCDDEIDQEQIHNRKSEKDESKDVMEGKLQKRSKRGLGGGSGLAVSSQRSLTKLGNSCQLARNQCKAIKLTIGLRITFLRMFSLQTYSRAFLTLPPKMAALAALENAIWRVALELQRREVDTLNKSPNLRSRRRKAPDSEIALKVYQEYLTSEI</sequence>
<proteinExistence type="predicted"/>
<evidence type="ECO:0000256" key="1">
    <source>
        <dbReference type="SAM" id="MobiDB-lite"/>
    </source>
</evidence>
<protein>
    <submittedName>
        <fullName evidence="2">Uncharacterized protein</fullName>
    </submittedName>
</protein>
<feature type="region of interest" description="Disordered" evidence="1">
    <location>
        <begin position="194"/>
        <end position="221"/>
    </location>
</feature>
<evidence type="ECO:0000313" key="3">
    <source>
        <dbReference type="Proteomes" id="UP001397290"/>
    </source>
</evidence>
<feature type="compositionally biased region" description="Basic and acidic residues" evidence="1">
    <location>
        <begin position="240"/>
        <end position="260"/>
    </location>
</feature>
<reference evidence="2 3" key="1">
    <citation type="submission" date="2020-02" db="EMBL/GenBank/DDBJ databases">
        <title>Comparative genomics of the hypocrealean fungal genus Beauvera.</title>
        <authorList>
            <person name="Showalter D.N."/>
            <person name="Bushley K.E."/>
            <person name="Rehner S.A."/>
        </authorList>
    </citation>
    <scope>NUCLEOTIDE SEQUENCE [LARGE SCALE GENOMIC DNA]</scope>
    <source>
        <strain evidence="2 3">ARSEF4384</strain>
    </source>
</reference>
<dbReference type="AlphaFoldDB" id="A0AAW0S092"/>
<feature type="compositionally biased region" description="Basic residues" evidence="1">
    <location>
        <begin position="82"/>
        <end position="95"/>
    </location>
</feature>
<feature type="compositionally biased region" description="Pro residues" evidence="1">
    <location>
        <begin position="34"/>
        <end position="44"/>
    </location>
</feature>
<dbReference type="EMBL" id="JAAHCF010000115">
    <property type="protein sequence ID" value="KAK8147962.1"/>
    <property type="molecule type" value="Genomic_DNA"/>
</dbReference>
<feature type="region of interest" description="Disordered" evidence="1">
    <location>
        <begin position="29"/>
        <end position="48"/>
    </location>
</feature>
<keyword evidence="3" id="KW-1185">Reference proteome</keyword>
<organism evidence="2 3">
    <name type="scientific">Beauveria asiatica</name>
    <dbReference type="NCBI Taxonomy" id="1069075"/>
    <lineage>
        <taxon>Eukaryota</taxon>
        <taxon>Fungi</taxon>
        <taxon>Dikarya</taxon>
        <taxon>Ascomycota</taxon>
        <taxon>Pezizomycotina</taxon>
        <taxon>Sordariomycetes</taxon>
        <taxon>Hypocreomycetidae</taxon>
        <taxon>Hypocreales</taxon>
        <taxon>Cordycipitaceae</taxon>
        <taxon>Beauveria</taxon>
    </lineage>
</organism>
<dbReference type="Proteomes" id="UP001397290">
    <property type="component" value="Unassembled WGS sequence"/>
</dbReference>
<feature type="region of interest" description="Disordered" evidence="1">
    <location>
        <begin position="153"/>
        <end position="173"/>
    </location>
</feature>
<comment type="caution">
    <text evidence="2">The sequence shown here is derived from an EMBL/GenBank/DDBJ whole genome shotgun (WGS) entry which is preliminary data.</text>
</comment>
<feature type="region of interest" description="Disordered" evidence="1">
    <location>
        <begin position="238"/>
        <end position="275"/>
    </location>
</feature>
<feature type="region of interest" description="Disordered" evidence="1">
    <location>
        <begin position="82"/>
        <end position="119"/>
    </location>
</feature>
<name>A0AAW0S092_9HYPO</name>
<feature type="compositionally biased region" description="Polar residues" evidence="1">
    <location>
        <begin position="154"/>
        <end position="168"/>
    </location>
</feature>
<accession>A0AAW0S092</accession>
<evidence type="ECO:0000313" key="2">
    <source>
        <dbReference type="EMBL" id="KAK8147962.1"/>
    </source>
</evidence>